<dbReference type="Proteomes" id="UP001375539">
    <property type="component" value="Unassembled WGS sequence"/>
</dbReference>
<evidence type="ECO:0000313" key="1">
    <source>
        <dbReference type="EMBL" id="MEJ8657522.1"/>
    </source>
</evidence>
<accession>A0ACC6QGE6</accession>
<dbReference type="EC" id="3.6.1.7" evidence="1"/>
<reference evidence="1" key="1">
    <citation type="submission" date="2024-03" db="EMBL/GenBank/DDBJ databases">
        <title>Novel Streptomyces species of biotechnological and ecological value are a feature of Machair soil.</title>
        <authorList>
            <person name="Prole J.R."/>
            <person name="Goodfellow M."/>
            <person name="Allenby N."/>
            <person name="Ward A.C."/>
        </authorList>
    </citation>
    <scope>NUCLEOTIDE SEQUENCE</scope>
    <source>
        <strain evidence="1">MS1.AVA.4</strain>
    </source>
</reference>
<keyword evidence="2" id="KW-1185">Reference proteome</keyword>
<proteinExistence type="predicted"/>
<keyword evidence="1" id="KW-0378">Hydrolase</keyword>
<dbReference type="EMBL" id="JBBKAI010000002">
    <property type="protein sequence ID" value="MEJ8657522.1"/>
    <property type="molecule type" value="Genomic_DNA"/>
</dbReference>
<comment type="caution">
    <text evidence="1">The sequence shown here is derived from an EMBL/GenBank/DDBJ whole genome shotgun (WGS) entry which is preliminary data.</text>
</comment>
<gene>
    <name evidence="1" type="ORF">WKI58_13475</name>
</gene>
<evidence type="ECO:0000313" key="2">
    <source>
        <dbReference type="Proteomes" id="UP001375539"/>
    </source>
</evidence>
<protein>
    <submittedName>
        <fullName evidence="1">Acylphosphatase</fullName>
        <ecNumber evidence="1">3.6.1.7</ecNumber>
    </submittedName>
</protein>
<organism evidence="1 2">
    <name type="scientific">Streptomyces pratisoli</name>
    <dbReference type="NCBI Taxonomy" id="3139917"/>
    <lineage>
        <taxon>Bacteria</taxon>
        <taxon>Bacillati</taxon>
        <taxon>Actinomycetota</taxon>
        <taxon>Actinomycetes</taxon>
        <taxon>Kitasatosporales</taxon>
        <taxon>Streptomycetaceae</taxon>
        <taxon>Streptomyces</taxon>
    </lineage>
</organism>
<sequence>MVRRRVVVSGLVQGVFYRDTCRQVADEYGVAGWVRNLAGGDVEAVFEGETDAVETLVRWARQGPPSADVRGVEVREEEPEGLTGFEVRHTLRGGNS</sequence>
<name>A0ACC6QGE6_9ACTN</name>